<proteinExistence type="predicted"/>
<protein>
    <recommendedName>
        <fullName evidence="2">RNase H type-1 domain-containing protein</fullName>
    </recommendedName>
</protein>
<dbReference type="GO" id="GO:0003676">
    <property type="term" value="F:nucleic acid binding"/>
    <property type="evidence" value="ECO:0007669"/>
    <property type="project" value="InterPro"/>
</dbReference>
<gene>
    <name evidence="3" type="ORF">HHK36_019627</name>
</gene>
<dbReference type="Gene3D" id="3.30.420.10">
    <property type="entry name" value="Ribonuclease H-like superfamily/Ribonuclease H"/>
    <property type="match status" value="1"/>
</dbReference>
<dbReference type="GO" id="GO:0004523">
    <property type="term" value="F:RNA-DNA hybrid ribonuclease activity"/>
    <property type="evidence" value="ECO:0007669"/>
    <property type="project" value="InterPro"/>
</dbReference>
<dbReference type="InterPro" id="IPR036691">
    <property type="entry name" value="Endo/exonu/phosph_ase_sf"/>
</dbReference>
<keyword evidence="4" id="KW-1185">Reference proteome</keyword>
<sequence length="1055" mass="118585">MITYSISVPIRILFGDLFLCYAKFKLGDSPPGMLWCNGTVENGDQEALLINVLLRAIITNVYGKFDGFPNEVRDNDECNRRLSETWNLKLSWGSTRVKWVSWIPPDYGYKKLNTDRAVANNHSGYGCILRDSGGEVIQAFAGKCDDGFVLKMELYAAQRGLEVAHGMGYTRLQIESDSLWGVKCITRDCHRSRKLWSLLTEIDKFEFSGVEVGSEVSCAVVVCGCQCFLGFVFCDFGPPVACSVLAVVLWPETAISSLGNKKSSLLSLEDVNHLCLGKDSAVLGAHYEKVALSGKGSLSFLASPPWAAHSCLVRDELHDADGNSASRSALDQPRLLVGQSAGAGVVVMEGPELSCDANRLEFLGEPSGVSVLNRDIALVTSLMPFWEERSATSERVQPATREERLLTLAMAWLPQEDKPWGHEDKNRILEGGPWRIISSLLVLKAWDLSTKLERIEISSLPLWIKVLNLPLHMWVVDSLSEIGSMLGRPICFDKQTVDRGRLNYAKMFVEVDDSKELSNEIRVSINGQDEIRLDLQFDCKPARCNGCRVFRHDDKACHKRRPLELVEGEAEVDRELPSDGQSLDKFDSVLGHDESREDVATTPSHRDDWESVPLRKKHIDSLELLRSTKMTSASPSRFDGLSELGDTEVETSRDIALETDRSKTLLEDSGETRQIASRLGFKGLDSMEENLTTTTWNVRGLNNSLRQNDVKAFLHQYKMSLAGLLETKVRQDSVDKVMSSEKHGGNSVPMRLLQPSTNCLNQANLFDIKWKGPKYSWSNGHIGLAHIDSELSMQQGKLKQLLAWEEAELRQKSRVNWLQLGDSNSSFFYNSLCNCRSRNQIDSILMRPVLITEPQQIGQQAVQFFSQLLEASFEQGFTDWQITLPMNGLDRMATIDCLRNGNYWRLPHVSEPWLIEAWDEIEEVEVVANMDDCIVWTFQLSGVMKVEFNSESRLEELKKLLIAFITSELTISQHTLKNRAVYPSSPRDLSSFISKMAHLISSSEISEMSYWPSTLDSRLRDGRLERSKMGSFSGLDKRVLKKFAASDFITFSSTI</sequence>
<dbReference type="PANTHER" id="PTHR31286:SF180">
    <property type="entry name" value="OS10G0362600 PROTEIN"/>
    <property type="match status" value="1"/>
</dbReference>
<evidence type="ECO:0000256" key="1">
    <source>
        <dbReference type="SAM" id="MobiDB-lite"/>
    </source>
</evidence>
<comment type="caution">
    <text evidence="3">The sequence shown here is derived from an EMBL/GenBank/DDBJ whole genome shotgun (WGS) entry which is preliminary data.</text>
</comment>
<dbReference type="OrthoDB" id="1939300at2759"/>
<dbReference type="InterPro" id="IPR040256">
    <property type="entry name" value="At4g02000-like"/>
</dbReference>
<evidence type="ECO:0000313" key="3">
    <source>
        <dbReference type="EMBL" id="KAF8395677.1"/>
    </source>
</evidence>
<dbReference type="SUPFAM" id="SSF53098">
    <property type="entry name" value="Ribonuclease H-like"/>
    <property type="match status" value="1"/>
</dbReference>
<dbReference type="SUPFAM" id="SSF56219">
    <property type="entry name" value="DNase I-like"/>
    <property type="match status" value="1"/>
</dbReference>
<feature type="domain" description="RNase H type-1" evidence="2">
    <location>
        <begin position="119"/>
        <end position="203"/>
    </location>
</feature>
<dbReference type="CDD" id="cd06222">
    <property type="entry name" value="RNase_H_like"/>
    <property type="match status" value="1"/>
</dbReference>
<dbReference type="Pfam" id="PF13456">
    <property type="entry name" value="RVT_3"/>
    <property type="match status" value="1"/>
</dbReference>
<feature type="region of interest" description="Disordered" evidence="1">
    <location>
        <begin position="632"/>
        <end position="656"/>
    </location>
</feature>
<evidence type="ECO:0000313" key="4">
    <source>
        <dbReference type="Proteomes" id="UP000655225"/>
    </source>
</evidence>
<dbReference type="PANTHER" id="PTHR31286">
    <property type="entry name" value="GLYCINE-RICH CELL WALL STRUCTURAL PROTEIN 1.8-LIKE"/>
    <property type="match status" value="1"/>
</dbReference>
<evidence type="ECO:0000259" key="2">
    <source>
        <dbReference type="Pfam" id="PF13456"/>
    </source>
</evidence>
<accession>A0A834Z2I9</accession>
<dbReference type="InterPro" id="IPR036397">
    <property type="entry name" value="RNaseH_sf"/>
</dbReference>
<dbReference type="Gene3D" id="3.60.10.10">
    <property type="entry name" value="Endonuclease/exonuclease/phosphatase"/>
    <property type="match status" value="1"/>
</dbReference>
<dbReference type="InterPro" id="IPR002156">
    <property type="entry name" value="RNaseH_domain"/>
</dbReference>
<dbReference type="EMBL" id="JABCRI010000013">
    <property type="protein sequence ID" value="KAF8395677.1"/>
    <property type="molecule type" value="Genomic_DNA"/>
</dbReference>
<dbReference type="AlphaFoldDB" id="A0A834Z2I9"/>
<name>A0A834Z2I9_TETSI</name>
<feature type="region of interest" description="Disordered" evidence="1">
    <location>
        <begin position="570"/>
        <end position="608"/>
    </location>
</feature>
<dbReference type="Proteomes" id="UP000655225">
    <property type="component" value="Unassembled WGS sequence"/>
</dbReference>
<reference evidence="3 4" key="1">
    <citation type="submission" date="2020-04" db="EMBL/GenBank/DDBJ databases">
        <title>Plant Genome Project.</title>
        <authorList>
            <person name="Zhang R.-G."/>
        </authorList>
    </citation>
    <scope>NUCLEOTIDE SEQUENCE [LARGE SCALE GENOMIC DNA]</scope>
    <source>
        <strain evidence="3">YNK0</strain>
        <tissue evidence="3">Leaf</tissue>
    </source>
</reference>
<dbReference type="InterPro" id="IPR044730">
    <property type="entry name" value="RNase_H-like_dom_plant"/>
</dbReference>
<dbReference type="InterPro" id="IPR012337">
    <property type="entry name" value="RNaseH-like_sf"/>
</dbReference>
<feature type="compositionally biased region" description="Basic and acidic residues" evidence="1">
    <location>
        <begin position="571"/>
        <end position="608"/>
    </location>
</feature>
<organism evidence="3 4">
    <name type="scientific">Tetracentron sinense</name>
    <name type="common">Spur-leaf</name>
    <dbReference type="NCBI Taxonomy" id="13715"/>
    <lineage>
        <taxon>Eukaryota</taxon>
        <taxon>Viridiplantae</taxon>
        <taxon>Streptophyta</taxon>
        <taxon>Embryophyta</taxon>
        <taxon>Tracheophyta</taxon>
        <taxon>Spermatophyta</taxon>
        <taxon>Magnoliopsida</taxon>
        <taxon>Trochodendrales</taxon>
        <taxon>Trochodendraceae</taxon>
        <taxon>Tetracentron</taxon>
    </lineage>
</organism>